<evidence type="ECO:0000313" key="3">
    <source>
        <dbReference type="Proteomes" id="UP000176404"/>
    </source>
</evidence>
<gene>
    <name evidence="2" type="ORF">A2892_00325</name>
</gene>
<keyword evidence="1" id="KW-0472">Membrane</keyword>
<organism evidence="2 3">
    <name type="scientific">Candidatus Woesebacteria bacterium RIFCSPLOWO2_01_FULL_39_10b</name>
    <dbReference type="NCBI Taxonomy" id="1802517"/>
    <lineage>
        <taxon>Bacteria</taxon>
        <taxon>Candidatus Woeseibacteriota</taxon>
    </lineage>
</organism>
<dbReference type="AlphaFoldDB" id="A0A1F8B8T6"/>
<comment type="caution">
    <text evidence="2">The sequence shown here is derived from an EMBL/GenBank/DDBJ whole genome shotgun (WGS) entry which is preliminary data.</text>
</comment>
<sequence length="89" mass="10339">MQTQTISTKELRENFGRVLVALTLGTTLTLTYRDKKLAKIKPIKEQKKKLLKEEAITKVRKLAGGYRLDSHTPEELNKIFRESYEEMLS</sequence>
<keyword evidence="1" id="KW-0812">Transmembrane</keyword>
<keyword evidence="1" id="KW-1133">Transmembrane helix</keyword>
<accession>A0A1F8B8T6</accession>
<protein>
    <recommendedName>
        <fullName evidence="4">Antitoxin</fullName>
    </recommendedName>
</protein>
<reference evidence="2 3" key="1">
    <citation type="journal article" date="2016" name="Nat. Commun.">
        <title>Thousands of microbial genomes shed light on interconnected biogeochemical processes in an aquifer system.</title>
        <authorList>
            <person name="Anantharaman K."/>
            <person name="Brown C.T."/>
            <person name="Hug L.A."/>
            <person name="Sharon I."/>
            <person name="Castelle C.J."/>
            <person name="Probst A.J."/>
            <person name="Thomas B.C."/>
            <person name="Singh A."/>
            <person name="Wilkins M.J."/>
            <person name="Karaoz U."/>
            <person name="Brodie E.L."/>
            <person name="Williams K.H."/>
            <person name="Hubbard S.S."/>
            <person name="Banfield J.F."/>
        </authorList>
    </citation>
    <scope>NUCLEOTIDE SEQUENCE [LARGE SCALE GENOMIC DNA]</scope>
</reference>
<feature type="transmembrane region" description="Helical" evidence="1">
    <location>
        <begin position="15"/>
        <end position="32"/>
    </location>
</feature>
<name>A0A1F8B8T6_9BACT</name>
<evidence type="ECO:0000256" key="1">
    <source>
        <dbReference type="SAM" id="Phobius"/>
    </source>
</evidence>
<dbReference type="EMBL" id="MGHD01000004">
    <property type="protein sequence ID" value="OGM60464.1"/>
    <property type="molecule type" value="Genomic_DNA"/>
</dbReference>
<evidence type="ECO:0008006" key="4">
    <source>
        <dbReference type="Google" id="ProtNLM"/>
    </source>
</evidence>
<proteinExistence type="predicted"/>
<dbReference type="Proteomes" id="UP000176404">
    <property type="component" value="Unassembled WGS sequence"/>
</dbReference>
<dbReference type="STRING" id="1802517.A2892_00325"/>
<evidence type="ECO:0000313" key="2">
    <source>
        <dbReference type="EMBL" id="OGM60464.1"/>
    </source>
</evidence>